<evidence type="ECO:0000313" key="4">
    <source>
        <dbReference type="Proteomes" id="UP000325081"/>
    </source>
</evidence>
<dbReference type="FunFam" id="1.25.40.10:FF:000196">
    <property type="entry name" value="Pentatricopeptide repeat-containing protein At4g14850"/>
    <property type="match status" value="1"/>
</dbReference>
<dbReference type="FunFam" id="1.25.40.10:FF:001093">
    <property type="entry name" value="Pentatricopeptide repeat-containing protein At2g34400"/>
    <property type="match status" value="1"/>
</dbReference>
<dbReference type="Pfam" id="PF01535">
    <property type="entry name" value="PPR"/>
    <property type="match status" value="3"/>
</dbReference>
<dbReference type="InterPro" id="IPR046848">
    <property type="entry name" value="E_motif"/>
</dbReference>
<dbReference type="Pfam" id="PF13041">
    <property type="entry name" value="PPR_2"/>
    <property type="match status" value="2"/>
</dbReference>
<dbReference type="GO" id="GO:0009451">
    <property type="term" value="P:RNA modification"/>
    <property type="evidence" value="ECO:0007669"/>
    <property type="project" value="InterPro"/>
</dbReference>
<feature type="repeat" description="PPR" evidence="2">
    <location>
        <begin position="170"/>
        <end position="204"/>
    </location>
</feature>
<accession>A0A5A7QSR4</accession>
<proteinExistence type="predicted"/>
<gene>
    <name evidence="3" type="ORF">STAS_25446</name>
</gene>
<dbReference type="OrthoDB" id="185373at2759"/>
<dbReference type="PROSITE" id="PS51375">
    <property type="entry name" value="PPR"/>
    <property type="match status" value="4"/>
</dbReference>
<dbReference type="GO" id="GO:0003723">
    <property type="term" value="F:RNA binding"/>
    <property type="evidence" value="ECO:0007669"/>
    <property type="project" value="InterPro"/>
</dbReference>
<keyword evidence="1" id="KW-0677">Repeat</keyword>
<feature type="repeat" description="PPR" evidence="2">
    <location>
        <begin position="68"/>
        <end position="98"/>
    </location>
</feature>
<dbReference type="EMBL" id="BKCP01008193">
    <property type="protein sequence ID" value="GER48284.1"/>
    <property type="molecule type" value="Genomic_DNA"/>
</dbReference>
<keyword evidence="4" id="KW-1185">Reference proteome</keyword>
<feature type="repeat" description="PPR" evidence="2">
    <location>
        <begin position="271"/>
        <end position="305"/>
    </location>
</feature>
<dbReference type="InterPro" id="IPR046960">
    <property type="entry name" value="PPR_At4g14850-like_plant"/>
</dbReference>
<dbReference type="Pfam" id="PF20431">
    <property type="entry name" value="E_motif"/>
    <property type="match status" value="1"/>
</dbReference>
<dbReference type="NCBIfam" id="TIGR00756">
    <property type="entry name" value="PPR"/>
    <property type="match status" value="3"/>
</dbReference>
<dbReference type="Gene3D" id="1.25.40.10">
    <property type="entry name" value="Tetratricopeptide repeat domain"/>
    <property type="match status" value="5"/>
</dbReference>
<dbReference type="SUPFAM" id="SSF48452">
    <property type="entry name" value="TPR-like"/>
    <property type="match status" value="1"/>
</dbReference>
<protein>
    <submittedName>
        <fullName evidence="3">Pentatricopeptide repeat-containing protein</fullName>
    </submittedName>
</protein>
<dbReference type="FunFam" id="1.25.40.10:FF:000351">
    <property type="entry name" value="Pentatricopeptide repeat-containing protein"/>
    <property type="match status" value="1"/>
</dbReference>
<organism evidence="3 4">
    <name type="scientific">Striga asiatica</name>
    <name type="common">Asiatic witchweed</name>
    <name type="synonym">Buchnera asiatica</name>
    <dbReference type="NCBI Taxonomy" id="4170"/>
    <lineage>
        <taxon>Eukaryota</taxon>
        <taxon>Viridiplantae</taxon>
        <taxon>Streptophyta</taxon>
        <taxon>Embryophyta</taxon>
        <taxon>Tracheophyta</taxon>
        <taxon>Spermatophyta</taxon>
        <taxon>Magnoliopsida</taxon>
        <taxon>eudicotyledons</taxon>
        <taxon>Gunneridae</taxon>
        <taxon>Pentapetalae</taxon>
        <taxon>asterids</taxon>
        <taxon>lamiids</taxon>
        <taxon>Lamiales</taxon>
        <taxon>Orobanchaceae</taxon>
        <taxon>Buchnereae</taxon>
        <taxon>Striga</taxon>
    </lineage>
</organism>
<dbReference type="AlphaFoldDB" id="A0A5A7QSR4"/>
<dbReference type="InterPro" id="IPR011990">
    <property type="entry name" value="TPR-like_helical_dom_sf"/>
</dbReference>
<dbReference type="PANTHER" id="PTHR47926:SF452">
    <property type="entry name" value="PENTATRICOPEPTIDE REPEAT-CONTAINING PROTEIN"/>
    <property type="match status" value="1"/>
</dbReference>
<name>A0A5A7QSR4_STRAF</name>
<sequence>MTPEKISSFLNKCTKTKAFRLGLSLHAAIIKTGNQSDIFMGNHVLNFYAKCGPINSACKMFDEMPHRNLVTWSAMISGYDQSNKPDSALILFGRMQKHFKPNEFVFASAFSSCSSLKDLGLGRQIHAQALKTSYVSVDFVLNSLILMQIKCGMLSDALSALTLCKPESLSLVSYNIAITGLVENDQHAKGIEIFVLMCRRGLVPDQFTFGGLFGDGGPAFDFSVVTQLHCQMAKLGLDRCAFSGNVLIKLYSKFNLLKESENAFRSIEKRDAISWNTAITAFCQFDEHSKALHVFKEMVMENSVSPDKFTFASVLSASASLASLRNGKEIHARLIRTRPDYDIVVQNGLINMYAKSGSLSSANAIFERMGARNLVSWNTIIFAYANHGLAENAIELFRKMTKIMLPDSVTFIGLLTACNHSGLVDVGRSVFDTMNKVYGINPTVEHLCCLVDLLGRAGSVSEARKYMHKYCKSDDAVVLGSLLSACRLHGGLIDGEHIAERLLELGPVTTSPYALLSNLYASSEKWDCVFGARKMLRFSGLKKEAGYSVVEVKGSVEKFTVGDFFAFENG</sequence>
<dbReference type="PANTHER" id="PTHR47926">
    <property type="entry name" value="PENTATRICOPEPTIDE REPEAT-CONTAINING PROTEIN"/>
    <property type="match status" value="1"/>
</dbReference>
<dbReference type="InterPro" id="IPR002885">
    <property type="entry name" value="PPR_rpt"/>
</dbReference>
<dbReference type="Proteomes" id="UP000325081">
    <property type="component" value="Unassembled WGS sequence"/>
</dbReference>
<comment type="caution">
    <text evidence="3">The sequence shown here is derived from an EMBL/GenBank/DDBJ whole genome shotgun (WGS) entry which is preliminary data.</text>
</comment>
<reference evidence="4" key="1">
    <citation type="journal article" date="2019" name="Curr. Biol.">
        <title>Genome Sequence of Striga asiatica Provides Insight into the Evolution of Plant Parasitism.</title>
        <authorList>
            <person name="Yoshida S."/>
            <person name="Kim S."/>
            <person name="Wafula E.K."/>
            <person name="Tanskanen J."/>
            <person name="Kim Y.M."/>
            <person name="Honaas L."/>
            <person name="Yang Z."/>
            <person name="Spallek T."/>
            <person name="Conn C.E."/>
            <person name="Ichihashi Y."/>
            <person name="Cheong K."/>
            <person name="Cui S."/>
            <person name="Der J.P."/>
            <person name="Gundlach H."/>
            <person name="Jiao Y."/>
            <person name="Hori C."/>
            <person name="Ishida J.K."/>
            <person name="Kasahara H."/>
            <person name="Kiba T."/>
            <person name="Kim M.S."/>
            <person name="Koo N."/>
            <person name="Laohavisit A."/>
            <person name="Lee Y.H."/>
            <person name="Lumba S."/>
            <person name="McCourt P."/>
            <person name="Mortimer J.C."/>
            <person name="Mutuku J.M."/>
            <person name="Nomura T."/>
            <person name="Sasaki-Sekimoto Y."/>
            <person name="Seto Y."/>
            <person name="Wang Y."/>
            <person name="Wakatake T."/>
            <person name="Sakakibara H."/>
            <person name="Demura T."/>
            <person name="Yamaguchi S."/>
            <person name="Yoneyama K."/>
            <person name="Manabe R.I."/>
            <person name="Nelson D.C."/>
            <person name="Schulman A.H."/>
            <person name="Timko M.P."/>
            <person name="dePamphilis C.W."/>
            <person name="Choi D."/>
            <person name="Shirasu K."/>
        </authorList>
    </citation>
    <scope>NUCLEOTIDE SEQUENCE [LARGE SCALE GENOMIC DNA]</scope>
    <source>
        <strain evidence="4">cv. UVA1</strain>
    </source>
</reference>
<evidence type="ECO:0000256" key="1">
    <source>
        <dbReference type="ARBA" id="ARBA00022737"/>
    </source>
</evidence>
<feature type="repeat" description="PPR" evidence="2">
    <location>
        <begin position="373"/>
        <end position="407"/>
    </location>
</feature>
<evidence type="ECO:0000256" key="2">
    <source>
        <dbReference type="PROSITE-ProRule" id="PRU00708"/>
    </source>
</evidence>
<evidence type="ECO:0000313" key="3">
    <source>
        <dbReference type="EMBL" id="GER48284.1"/>
    </source>
</evidence>